<dbReference type="EMBL" id="JAKVIN010000015">
    <property type="protein sequence ID" value="MCJ8152011.1"/>
    <property type="molecule type" value="Genomic_DNA"/>
</dbReference>
<evidence type="ECO:0000313" key="2">
    <source>
        <dbReference type="Proteomes" id="UP001201844"/>
    </source>
</evidence>
<dbReference type="RefSeq" id="WP_241605743.1">
    <property type="nucleotide sequence ID" value="NZ_JAKVIN010000015.1"/>
</dbReference>
<proteinExistence type="predicted"/>
<evidence type="ECO:0000313" key="1">
    <source>
        <dbReference type="EMBL" id="MCJ8152011.1"/>
    </source>
</evidence>
<dbReference type="Proteomes" id="UP001201844">
    <property type="component" value="Unassembled WGS sequence"/>
</dbReference>
<gene>
    <name evidence="1" type="ORF">MKI86_23060</name>
</gene>
<name>A0ABT0CTS0_9HYPH</name>
<accession>A0ABT0CTS0</accession>
<keyword evidence="1" id="KW-0614">Plasmid</keyword>
<keyword evidence="2" id="KW-1185">Reference proteome</keyword>
<sequence length="299" mass="33837">MSKQSADRFDTSVDLLPCISHYCDHPLFGEALRRAAYHMIAMHDAAPRIVRYTANLQKWLLTQTIIALHFEHLVDSSQPELTAARLIEFMVNKSIASKNTAVAHLSEMRNYQLVVDGVRCSDKRARPLIVSALAETLIRQWFEGHLHSLDTLDQAGRLEISRGDPTLMSRVHPRAIRHLLTNPAWCNPPESVATFVWTESGSNILHDLIARTAATTPLEAPIWVGPLRLTEITNRYIISRSHAQRVFARARELGIVGWELPGNSGSFWISPKLINDYRAWQAVKFAALDEAFTWTSLQR</sequence>
<geneLocation type="plasmid" evidence="1">
    <name>unnamed</name>
</geneLocation>
<reference evidence="1 2" key="1">
    <citation type="submission" date="2022-02" db="EMBL/GenBank/DDBJ databases">
        <title>Shinella B3.7 sp. nov., isolated from Sediment (Zhairuo Island).</title>
        <authorList>
            <person name="Chen G."/>
        </authorList>
    </citation>
    <scope>NUCLEOTIDE SEQUENCE [LARGE SCALE GENOMIC DNA]</scope>
    <source>
        <strain evidence="1 2">B3.7</strain>
        <plasmid evidence="1">unnamed</plasmid>
    </source>
</reference>
<evidence type="ECO:0008006" key="3">
    <source>
        <dbReference type="Google" id="ProtNLM"/>
    </source>
</evidence>
<organism evidence="1 2">
    <name type="scientific">Shinella sedimenti</name>
    <dbReference type="NCBI Taxonomy" id="2919913"/>
    <lineage>
        <taxon>Bacteria</taxon>
        <taxon>Pseudomonadati</taxon>
        <taxon>Pseudomonadota</taxon>
        <taxon>Alphaproteobacteria</taxon>
        <taxon>Hyphomicrobiales</taxon>
        <taxon>Rhizobiaceae</taxon>
        <taxon>Shinella</taxon>
    </lineage>
</organism>
<protein>
    <recommendedName>
        <fullName evidence="3">MarR family transcriptional regulator</fullName>
    </recommendedName>
</protein>
<comment type="caution">
    <text evidence="1">The sequence shown here is derived from an EMBL/GenBank/DDBJ whole genome shotgun (WGS) entry which is preliminary data.</text>
</comment>